<dbReference type="CDD" id="cd16262">
    <property type="entry name" value="EFG_III"/>
    <property type="match status" value="1"/>
</dbReference>
<dbReference type="InterPro" id="IPR035649">
    <property type="entry name" value="EFG_V"/>
</dbReference>
<accession>A0A3B0VSJ8</accession>
<dbReference type="HAMAP" id="MF_00054_B">
    <property type="entry name" value="EF_G_EF_2_B"/>
    <property type="match status" value="1"/>
</dbReference>
<dbReference type="Gene3D" id="3.30.70.240">
    <property type="match status" value="1"/>
</dbReference>
<dbReference type="PANTHER" id="PTHR43261">
    <property type="entry name" value="TRANSLATION ELONGATION FACTOR G-RELATED"/>
    <property type="match status" value="1"/>
</dbReference>
<evidence type="ECO:0000256" key="2">
    <source>
        <dbReference type="ARBA" id="ARBA00022741"/>
    </source>
</evidence>
<dbReference type="Pfam" id="PF03764">
    <property type="entry name" value="EFG_IV"/>
    <property type="match status" value="1"/>
</dbReference>
<dbReference type="Pfam" id="PF00009">
    <property type="entry name" value="GTP_EFTU"/>
    <property type="match status" value="1"/>
</dbReference>
<keyword evidence="5" id="KW-0342">GTP-binding</keyword>
<dbReference type="Pfam" id="PF00679">
    <property type="entry name" value="EFG_C"/>
    <property type="match status" value="1"/>
</dbReference>
<dbReference type="InterPro" id="IPR009000">
    <property type="entry name" value="Transl_B-barrel_sf"/>
</dbReference>
<dbReference type="InterPro" id="IPR009022">
    <property type="entry name" value="EFG_III"/>
</dbReference>
<sequence>MAVGESLSNLRNIGIMAHIDAGKTTTTERILYYTGRSHKIGEVHDGTAVMDWMEQEQERGITITSAATTCFWKDHRINIIDTPGHVDFTVEVERCLRVLDGSIAIFCAVGGVEPQSETVWRQADRYRIPRIAFVNKMDRIGADFEQCVDEIREKLGANPVPITLPVGSEENFSGIIDLIKEKLILFDESTQGLKVAEEEIPEDLKDKSLAARMALLEKLADFDEDVMEKYLEEEAITPDEVYRALRKATLSLDLVPVLCGAAFKNKGVQPLLDAVIRYLPSPMDIPSFEGVDKDGEPVVRQATNAEKFCALVFKLQADHFVGNLSFVRVYSGELKVGAKVFNPVKRKKEKIAKLLKLHANKREEVERLGAGDIGAIVGLKFTTTGDTLCGSGDFITLERIHFPEPVIGIAIEPKSKADEARLAESLEKVAREDPSFKVSLNEETGQTIISGMGELHLEVIVGRLIREFKVAANVGRPHVTYRETLTGSAVAVGRFEHQAGGKNQYAHVEIELLPAERGSGVRFENMVDGGTIPPEYMAAVEKGVRDSLDSGPLIGYPLVDVTVRLIGGSYDEESSTELAFGVAATMACRKAASEAAPALLEPIMAIEVLTPDEYLGEVINDLNKKRAQIDGVAADRGHQVVNARVPLAEMFGYSTSLRSATQGRATFTMQFEEFAEVPARQAEAIIHKIRGV</sequence>
<dbReference type="InterPro" id="IPR000640">
    <property type="entry name" value="EFG_V-like"/>
</dbReference>
<dbReference type="InterPro" id="IPR014721">
    <property type="entry name" value="Ribsml_uS5_D2-typ_fold_subgr"/>
</dbReference>
<dbReference type="SUPFAM" id="SSF50447">
    <property type="entry name" value="Translation proteins"/>
    <property type="match status" value="1"/>
</dbReference>
<dbReference type="NCBIfam" id="TIGR00484">
    <property type="entry name" value="EF-G"/>
    <property type="match status" value="1"/>
</dbReference>
<dbReference type="InterPro" id="IPR027417">
    <property type="entry name" value="P-loop_NTPase"/>
</dbReference>
<dbReference type="NCBIfam" id="TIGR00231">
    <property type="entry name" value="small_GTP"/>
    <property type="match status" value="1"/>
</dbReference>
<gene>
    <name evidence="7" type="ORF">MNBD_DELTA04-507</name>
</gene>
<dbReference type="InterPro" id="IPR041095">
    <property type="entry name" value="EFG_II"/>
</dbReference>
<dbReference type="CDD" id="cd01886">
    <property type="entry name" value="EF-G"/>
    <property type="match status" value="1"/>
</dbReference>
<protein>
    <submittedName>
        <fullName evidence="7">Translation elongation factor G</fullName>
    </submittedName>
</protein>
<dbReference type="EMBL" id="UOEY01000013">
    <property type="protein sequence ID" value="VAW35246.1"/>
    <property type="molecule type" value="Genomic_DNA"/>
</dbReference>
<dbReference type="CDD" id="cd03713">
    <property type="entry name" value="EFG_mtEFG_C"/>
    <property type="match status" value="1"/>
</dbReference>
<dbReference type="FunFam" id="3.30.70.240:FF:000001">
    <property type="entry name" value="Elongation factor G"/>
    <property type="match status" value="1"/>
</dbReference>
<dbReference type="AlphaFoldDB" id="A0A3B0VSJ8"/>
<evidence type="ECO:0000256" key="3">
    <source>
        <dbReference type="ARBA" id="ARBA00022768"/>
    </source>
</evidence>
<feature type="domain" description="Tr-type G" evidence="6">
    <location>
        <begin position="8"/>
        <end position="283"/>
    </location>
</feature>
<dbReference type="Gene3D" id="2.40.30.10">
    <property type="entry name" value="Translation factors"/>
    <property type="match status" value="1"/>
</dbReference>
<dbReference type="SUPFAM" id="SSF52540">
    <property type="entry name" value="P-loop containing nucleoside triphosphate hydrolases"/>
    <property type="match status" value="1"/>
</dbReference>
<dbReference type="PROSITE" id="PS00301">
    <property type="entry name" value="G_TR_1"/>
    <property type="match status" value="1"/>
</dbReference>
<dbReference type="GO" id="GO:0003746">
    <property type="term" value="F:translation elongation factor activity"/>
    <property type="evidence" value="ECO:0007669"/>
    <property type="project" value="UniProtKB-KW"/>
</dbReference>
<dbReference type="SMART" id="SM00838">
    <property type="entry name" value="EFG_C"/>
    <property type="match status" value="1"/>
</dbReference>
<evidence type="ECO:0000313" key="7">
    <source>
        <dbReference type="EMBL" id="VAW35246.1"/>
    </source>
</evidence>
<dbReference type="GO" id="GO:0005525">
    <property type="term" value="F:GTP binding"/>
    <property type="evidence" value="ECO:0007669"/>
    <property type="project" value="UniProtKB-KW"/>
</dbReference>
<dbReference type="SMART" id="SM00889">
    <property type="entry name" value="EFG_IV"/>
    <property type="match status" value="1"/>
</dbReference>
<dbReference type="InterPro" id="IPR020568">
    <property type="entry name" value="Ribosomal_Su5_D2-typ_SF"/>
</dbReference>
<dbReference type="PANTHER" id="PTHR43261:SF1">
    <property type="entry name" value="RIBOSOME-RELEASING FACTOR 2, MITOCHONDRIAL"/>
    <property type="match status" value="1"/>
</dbReference>
<name>A0A3B0VSJ8_9ZZZZ</name>
<dbReference type="InterPro" id="IPR035647">
    <property type="entry name" value="EFG_III/V"/>
</dbReference>
<evidence type="ECO:0000259" key="6">
    <source>
        <dbReference type="PROSITE" id="PS51722"/>
    </source>
</evidence>
<dbReference type="InterPro" id="IPR053905">
    <property type="entry name" value="EF-G-like_DII"/>
</dbReference>
<dbReference type="InterPro" id="IPR000795">
    <property type="entry name" value="T_Tr_GTP-bd_dom"/>
</dbReference>
<dbReference type="CDD" id="cd04088">
    <property type="entry name" value="EFG_mtEFG_II"/>
    <property type="match status" value="1"/>
</dbReference>
<dbReference type="GO" id="GO:0032790">
    <property type="term" value="P:ribosome disassembly"/>
    <property type="evidence" value="ECO:0007669"/>
    <property type="project" value="TreeGrafter"/>
</dbReference>
<organism evidence="7">
    <name type="scientific">hydrothermal vent metagenome</name>
    <dbReference type="NCBI Taxonomy" id="652676"/>
    <lineage>
        <taxon>unclassified sequences</taxon>
        <taxon>metagenomes</taxon>
        <taxon>ecological metagenomes</taxon>
    </lineage>
</organism>
<keyword evidence="4" id="KW-0648">Protein biosynthesis</keyword>
<dbReference type="FunFam" id="2.40.30.10:FF:000006">
    <property type="entry name" value="Elongation factor G"/>
    <property type="match status" value="1"/>
</dbReference>
<dbReference type="InterPro" id="IPR004540">
    <property type="entry name" value="Transl_elong_EFG/EF2"/>
</dbReference>
<dbReference type="FunFam" id="3.30.70.870:FF:000001">
    <property type="entry name" value="Elongation factor G"/>
    <property type="match status" value="1"/>
</dbReference>
<dbReference type="GO" id="GO:0003924">
    <property type="term" value="F:GTPase activity"/>
    <property type="evidence" value="ECO:0007669"/>
    <property type="project" value="InterPro"/>
</dbReference>
<dbReference type="FunFam" id="3.40.50.300:FF:000029">
    <property type="entry name" value="Elongation factor G"/>
    <property type="match status" value="1"/>
</dbReference>
<dbReference type="InterPro" id="IPR031157">
    <property type="entry name" value="G_TR_CS"/>
</dbReference>
<evidence type="ECO:0000256" key="4">
    <source>
        <dbReference type="ARBA" id="ARBA00022917"/>
    </source>
</evidence>
<dbReference type="Gene3D" id="3.30.70.870">
    <property type="entry name" value="Elongation Factor G (Translational Gtpase), domain 3"/>
    <property type="match status" value="1"/>
</dbReference>
<comment type="similarity">
    <text evidence="1">Belongs to the TRAFAC class translation factor GTPase superfamily. Classic translation factor GTPase family. EF-G/EF-2 subfamily.</text>
</comment>
<dbReference type="PROSITE" id="PS51722">
    <property type="entry name" value="G_TR_2"/>
    <property type="match status" value="1"/>
</dbReference>
<keyword evidence="3 7" id="KW-0251">Elongation factor</keyword>
<dbReference type="Gene3D" id="3.40.50.300">
    <property type="entry name" value="P-loop containing nucleotide triphosphate hydrolases"/>
    <property type="match status" value="1"/>
</dbReference>
<keyword evidence="2" id="KW-0547">Nucleotide-binding</keyword>
<dbReference type="SUPFAM" id="SSF54980">
    <property type="entry name" value="EF-G C-terminal domain-like"/>
    <property type="match status" value="2"/>
</dbReference>
<proteinExistence type="inferred from homology"/>
<dbReference type="InterPro" id="IPR005517">
    <property type="entry name" value="Transl_elong_EFG/EF2_IV"/>
</dbReference>
<dbReference type="Gene3D" id="3.30.230.10">
    <property type="match status" value="1"/>
</dbReference>
<dbReference type="Pfam" id="PF22042">
    <property type="entry name" value="EF-G_D2"/>
    <property type="match status" value="1"/>
</dbReference>
<dbReference type="PRINTS" id="PR00315">
    <property type="entry name" value="ELONGATNFCT"/>
</dbReference>
<dbReference type="SUPFAM" id="SSF54211">
    <property type="entry name" value="Ribosomal protein S5 domain 2-like"/>
    <property type="match status" value="1"/>
</dbReference>
<dbReference type="InterPro" id="IPR005225">
    <property type="entry name" value="Small_GTP-bd"/>
</dbReference>
<reference evidence="7" key="1">
    <citation type="submission" date="2018-06" db="EMBL/GenBank/DDBJ databases">
        <authorList>
            <person name="Zhirakovskaya E."/>
        </authorList>
    </citation>
    <scope>NUCLEOTIDE SEQUENCE</scope>
</reference>
<evidence type="ECO:0000256" key="1">
    <source>
        <dbReference type="ARBA" id="ARBA00005870"/>
    </source>
</evidence>
<dbReference type="NCBIfam" id="NF009381">
    <property type="entry name" value="PRK12740.1-5"/>
    <property type="match status" value="1"/>
</dbReference>
<dbReference type="Pfam" id="PF14492">
    <property type="entry name" value="EFG_III"/>
    <property type="match status" value="1"/>
</dbReference>
<evidence type="ECO:0000256" key="5">
    <source>
        <dbReference type="ARBA" id="ARBA00023134"/>
    </source>
</evidence>